<evidence type="ECO:0000313" key="4">
    <source>
        <dbReference type="Proteomes" id="UP000293902"/>
    </source>
</evidence>
<dbReference type="EMBL" id="CP036313">
    <property type="protein sequence ID" value="QBH14327.1"/>
    <property type="molecule type" value="Genomic_DNA"/>
</dbReference>
<dbReference type="Proteomes" id="UP000293902">
    <property type="component" value="Chromosome"/>
</dbReference>
<keyword evidence="4" id="KW-1185">Reference proteome</keyword>
<protein>
    <submittedName>
        <fullName evidence="2">Uncharacterized protein</fullName>
    </submittedName>
</protein>
<name>A0A328F7H9_9BACT</name>
<dbReference type="OrthoDB" id="5451566at2"/>
<sequence>MRTFAKTVITEAAVRAGLPETAVMDQPDRETLLLPEKRLQLGYLTQLFARKPRRIARMASTENPGTYRTLREAVYETTLTIRADVRSDDEAWLESFVGSLLMELPYKIANADNNLVRVQAVRAVRGGFASKTVEVFTKRANALHITFTGLVCRDSEVPLIKEVNFF</sequence>
<organism evidence="2 3">
    <name type="scientific">Desulfobacter hydrogenophilus</name>
    <dbReference type="NCBI Taxonomy" id="2291"/>
    <lineage>
        <taxon>Bacteria</taxon>
        <taxon>Pseudomonadati</taxon>
        <taxon>Thermodesulfobacteriota</taxon>
        <taxon>Desulfobacteria</taxon>
        <taxon>Desulfobacterales</taxon>
        <taxon>Desulfobacteraceae</taxon>
        <taxon>Desulfobacter</taxon>
    </lineage>
</organism>
<proteinExistence type="predicted"/>
<evidence type="ECO:0000313" key="3">
    <source>
        <dbReference type="Proteomes" id="UP000248798"/>
    </source>
</evidence>
<evidence type="ECO:0000313" key="2">
    <source>
        <dbReference type="EMBL" id="RAM00329.1"/>
    </source>
</evidence>
<evidence type="ECO:0000313" key="1">
    <source>
        <dbReference type="EMBL" id="QBH14327.1"/>
    </source>
</evidence>
<reference evidence="2 3" key="1">
    <citation type="submission" date="2018-06" db="EMBL/GenBank/DDBJ databases">
        <title>Complete Genome Sequence of Desulfobacter hydrogenophilus (DSM3380).</title>
        <authorList>
            <person name="Marietou A."/>
            <person name="Schreiber L."/>
            <person name="Marshall I."/>
            <person name="Jorgensen B."/>
        </authorList>
    </citation>
    <scope>NUCLEOTIDE SEQUENCE [LARGE SCALE GENOMIC DNA]</scope>
    <source>
        <strain evidence="2 3">DSM 3380</strain>
    </source>
</reference>
<dbReference type="AlphaFoldDB" id="A0A328F7H9"/>
<dbReference type="RefSeq" id="WP_111959835.1">
    <property type="nucleotide sequence ID" value="NZ_CP036313.1"/>
</dbReference>
<accession>A0A328F7H9</accession>
<dbReference type="Proteomes" id="UP000248798">
    <property type="component" value="Unassembled WGS sequence"/>
</dbReference>
<dbReference type="EMBL" id="QLNI01000052">
    <property type="protein sequence ID" value="RAM00329.1"/>
    <property type="molecule type" value="Genomic_DNA"/>
</dbReference>
<gene>
    <name evidence="2" type="ORF">DO021_19625</name>
    <name evidence="1" type="ORF">EYB58_16225</name>
</gene>
<reference evidence="1 4" key="2">
    <citation type="submission" date="2019-02" db="EMBL/GenBank/DDBJ databases">
        <title>Complete genome sequence of Desulfobacter hydrogenophilus AcRS1.</title>
        <authorList>
            <person name="Marietou A."/>
            <person name="Lund M.B."/>
            <person name="Marshall I.P.G."/>
            <person name="Schreiber L."/>
            <person name="Jorgensen B."/>
        </authorList>
    </citation>
    <scope>NUCLEOTIDE SEQUENCE [LARGE SCALE GENOMIC DNA]</scope>
    <source>
        <strain evidence="1 4">AcRS1</strain>
    </source>
</reference>